<feature type="region of interest" description="Disordered" evidence="7">
    <location>
        <begin position="1"/>
        <end position="77"/>
    </location>
</feature>
<sequence>MAAGDDGGATISDFIQARTQGGVVAQSGSNTGREGGPPTGPPNKVHGGVNGDGHGTTNLLKLKGNRPPSSNPIPNRFRETGAMASAATAAPLLPVTNPAPGGGGGGSAPSSGAVLSDAALATPAFRLFVGRLADTARRSLADRRPWTELLDRSAFSRPDSLSEATSRLRRNLGYFRVNYAAVVAFSLAASLLAHPFSLLVLLGILGAWCFLYVFRASDQPVVLFGRTFTDRETLLGLVVASVLAFFLTSVASLIISGLLVGGAIVAAHGACRMPEDLFLDDPSAGSNGNTTSRLLSFLASPGSGV</sequence>
<dbReference type="OrthoDB" id="63113at2759"/>
<dbReference type="GO" id="GO:0016192">
    <property type="term" value="P:vesicle-mediated transport"/>
    <property type="evidence" value="ECO:0007669"/>
    <property type="project" value="TreeGrafter"/>
</dbReference>
<feature type="compositionally biased region" description="Low complexity" evidence="7">
    <location>
        <begin position="65"/>
        <end position="75"/>
    </location>
</feature>
<feature type="transmembrane region" description="Helical" evidence="8">
    <location>
        <begin position="173"/>
        <end position="192"/>
    </location>
</feature>
<dbReference type="PANTHER" id="PTHR19317:SF12">
    <property type="entry name" value="PRA1 FAMILY PROTEIN"/>
    <property type="match status" value="1"/>
</dbReference>
<protein>
    <recommendedName>
        <fullName evidence="11">PRA1 family protein</fullName>
    </recommendedName>
</protein>
<evidence type="ECO:0000256" key="8">
    <source>
        <dbReference type="SAM" id="Phobius"/>
    </source>
</evidence>
<comment type="subcellular location">
    <subcellularLocation>
        <location evidence="2">Membrane</location>
        <topology evidence="2">Multi-pass membrane protein</topology>
    </subcellularLocation>
</comment>
<dbReference type="AlphaFoldDB" id="A0A835BVV6"/>
<comment type="similarity">
    <text evidence="3">Belongs to the PRA1 family.</text>
</comment>
<evidence type="ECO:0000256" key="4">
    <source>
        <dbReference type="ARBA" id="ARBA00022692"/>
    </source>
</evidence>
<evidence type="ECO:0000313" key="9">
    <source>
        <dbReference type="EMBL" id="KAF8716883.1"/>
    </source>
</evidence>
<evidence type="ECO:0000256" key="5">
    <source>
        <dbReference type="ARBA" id="ARBA00022989"/>
    </source>
</evidence>
<dbReference type="GO" id="GO:0016020">
    <property type="term" value="C:membrane"/>
    <property type="evidence" value="ECO:0007669"/>
    <property type="project" value="UniProtKB-SubCell"/>
</dbReference>
<dbReference type="PANTHER" id="PTHR19317">
    <property type="entry name" value="PRENYLATED RAB ACCEPTOR 1-RELATED"/>
    <property type="match status" value="1"/>
</dbReference>
<evidence type="ECO:0000256" key="6">
    <source>
        <dbReference type="ARBA" id="ARBA00023136"/>
    </source>
</evidence>
<evidence type="ECO:0008006" key="11">
    <source>
        <dbReference type="Google" id="ProtNLM"/>
    </source>
</evidence>
<comment type="caution">
    <text evidence="9">The sequence shown here is derived from an EMBL/GenBank/DDBJ whole genome shotgun (WGS) entry which is preliminary data.</text>
</comment>
<dbReference type="Proteomes" id="UP000636709">
    <property type="component" value="Unassembled WGS sequence"/>
</dbReference>
<evidence type="ECO:0000256" key="3">
    <source>
        <dbReference type="ARBA" id="ARBA00006483"/>
    </source>
</evidence>
<comment type="function">
    <text evidence="1">May be involved in both secretory and endocytic intracellular trafficking in the endosomal/prevacuolar compartments.</text>
</comment>
<dbReference type="Pfam" id="PF03208">
    <property type="entry name" value="PRA1"/>
    <property type="match status" value="1"/>
</dbReference>
<dbReference type="InterPro" id="IPR004895">
    <property type="entry name" value="Prenylated_rab_accept_PRA1"/>
</dbReference>
<dbReference type="GO" id="GO:0005783">
    <property type="term" value="C:endoplasmic reticulum"/>
    <property type="evidence" value="ECO:0007669"/>
    <property type="project" value="TreeGrafter"/>
</dbReference>
<keyword evidence="5 8" id="KW-1133">Transmembrane helix</keyword>
<feature type="transmembrane region" description="Helical" evidence="8">
    <location>
        <begin position="234"/>
        <end position="267"/>
    </location>
</feature>
<evidence type="ECO:0000256" key="2">
    <source>
        <dbReference type="ARBA" id="ARBA00004141"/>
    </source>
</evidence>
<gene>
    <name evidence="9" type="ORF">HU200_025984</name>
</gene>
<reference evidence="9" key="1">
    <citation type="submission" date="2020-07" db="EMBL/GenBank/DDBJ databases">
        <title>Genome sequence and genetic diversity analysis of an under-domesticated orphan crop, white fonio (Digitaria exilis).</title>
        <authorList>
            <person name="Bennetzen J.L."/>
            <person name="Chen S."/>
            <person name="Ma X."/>
            <person name="Wang X."/>
            <person name="Yssel A.E.J."/>
            <person name="Chaluvadi S.R."/>
            <person name="Johnson M."/>
            <person name="Gangashetty P."/>
            <person name="Hamidou F."/>
            <person name="Sanogo M.D."/>
            <person name="Zwaenepoel A."/>
            <person name="Wallace J."/>
            <person name="Van De Peer Y."/>
            <person name="Van Deynze A."/>
        </authorList>
    </citation>
    <scope>NUCLEOTIDE SEQUENCE</scope>
    <source>
        <tissue evidence="9">Leaves</tissue>
    </source>
</reference>
<evidence type="ECO:0000256" key="7">
    <source>
        <dbReference type="SAM" id="MobiDB-lite"/>
    </source>
</evidence>
<dbReference type="GO" id="GO:0005794">
    <property type="term" value="C:Golgi apparatus"/>
    <property type="evidence" value="ECO:0007669"/>
    <property type="project" value="TreeGrafter"/>
</dbReference>
<organism evidence="9 10">
    <name type="scientific">Digitaria exilis</name>
    <dbReference type="NCBI Taxonomy" id="1010633"/>
    <lineage>
        <taxon>Eukaryota</taxon>
        <taxon>Viridiplantae</taxon>
        <taxon>Streptophyta</taxon>
        <taxon>Embryophyta</taxon>
        <taxon>Tracheophyta</taxon>
        <taxon>Spermatophyta</taxon>
        <taxon>Magnoliopsida</taxon>
        <taxon>Liliopsida</taxon>
        <taxon>Poales</taxon>
        <taxon>Poaceae</taxon>
        <taxon>PACMAD clade</taxon>
        <taxon>Panicoideae</taxon>
        <taxon>Panicodae</taxon>
        <taxon>Paniceae</taxon>
        <taxon>Anthephorinae</taxon>
        <taxon>Digitaria</taxon>
    </lineage>
</organism>
<evidence type="ECO:0000256" key="1">
    <source>
        <dbReference type="ARBA" id="ARBA00002501"/>
    </source>
</evidence>
<keyword evidence="10" id="KW-1185">Reference proteome</keyword>
<keyword evidence="6 8" id="KW-0472">Membrane</keyword>
<proteinExistence type="inferred from homology"/>
<keyword evidence="4 8" id="KW-0812">Transmembrane</keyword>
<accession>A0A835BVV6</accession>
<dbReference type="EMBL" id="JACEFO010001719">
    <property type="protein sequence ID" value="KAF8716883.1"/>
    <property type="molecule type" value="Genomic_DNA"/>
</dbReference>
<evidence type="ECO:0000313" key="10">
    <source>
        <dbReference type="Proteomes" id="UP000636709"/>
    </source>
</evidence>
<feature type="transmembrane region" description="Helical" evidence="8">
    <location>
        <begin position="198"/>
        <end position="214"/>
    </location>
</feature>
<name>A0A835BVV6_9POAL</name>